<accession>A0A0A9FM71</accession>
<sequence>MFSSVMRDKDNFLGSELAVLSSV</sequence>
<reference evidence="1" key="1">
    <citation type="submission" date="2014-09" db="EMBL/GenBank/DDBJ databases">
        <authorList>
            <person name="Magalhaes I.L.F."/>
            <person name="Oliveira U."/>
            <person name="Santos F.R."/>
            <person name="Vidigal T.H.D.A."/>
            <person name="Brescovit A.D."/>
            <person name="Santos A.J."/>
        </authorList>
    </citation>
    <scope>NUCLEOTIDE SEQUENCE</scope>
    <source>
        <tissue evidence="1">Shoot tissue taken approximately 20 cm above the soil surface</tissue>
    </source>
</reference>
<name>A0A0A9FM71_ARUDO</name>
<organism evidence="1">
    <name type="scientific">Arundo donax</name>
    <name type="common">Giant reed</name>
    <name type="synonym">Donax arundinaceus</name>
    <dbReference type="NCBI Taxonomy" id="35708"/>
    <lineage>
        <taxon>Eukaryota</taxon>
        <taxon>Viridiplantae</taxon>
        <taxon>Streptophyta</taxon>
        <taxon>Embryophyta</taxon>
        <taxon>Tracheophyta</taxon>
        <taxon>Spermatophyta</taxon>
        <taxon>Magnoliopsida</taxon>
        <taxon>Liliopsida</taxon>
        <taxon>Poales</taxon>
        <taxon>Poaceae</taxon>
        <taxon>PACMAD clade</taxon>
        <taxon>Arundinoideae</taxon>
        <taxon>Arundineae</taxon>
        <taxon>Arundo</taxon>
    </lineage>
</organism>
<dbReference type="EMBL" id="GBRH01186690">
    <property type="protein sequence ID" value="JAE11206.1"/>
    <property type="molecule type" value="Transcribed_RNA"/>
</dbReference>
<proteinExistence type="predicted"/>
<dbReference type="AlphaFoldDB" id="A0A0A9FM71"/>
<evidence type="ECO:0000313" key="1">
    <source>
        <dbReference type="EMBL" id="JAE11206.1"/>
    </source>
</evidence>
<reference evidence="1" key="2">
    <citation type="journal article" date="2015" name="Data Brief">
        <title>Shoot transcriptome of the giant reed, Arundo donax.</title>
        <authorList>
            <person name="Barrero R.A."/>
            <person name="Guerrero F.D."/>
            <person name="Moolhuijzen P."/>
            <person name="Goolsby J.A."/>
            <person name="Tidwell J."/>
            <person name="Bellgard S.E."/>
            <person name="Bellgard M.I."/>
        </authorList>
    </citation>
    <scope>NUCLEOTIDE SEQUENCE</scope>
    <source>
        <tissue evidence="1">Shoot tissue taken approximately 20 cm above the soil surface</tissue>
    </source>
</reference>
<protein>
    <submittedName>
        <fullName evidence="1">Uncharacterized protein</fullName>
    </submittedName>
</protein>